<comment type="caution">
    <text evidence="2">The sequence shown here is derived from an EMBL/GenBank/DDBJ whole genome shotgun (WGS) entry which is preliminary data.</text>
</comment>
<evidence type="ECO:0000259" key="1">
    <source>
        <dbReference type="PROSITE" id="PS51664"/>
    </source>
</evidence>
<dbReference type="RefSeq" id="WP_201675622.1">
    <property type="nucleotide sequence ID" value="NZ_JAEQNE010000004.1"/>
</dbReference>
<dbReference type="PROSITE" id="PS51664">
    <property type="entry name" value="YCAO"/>
    <property type="match status" value="1"/>
</dbReference>
<gene>
    <name evidence="2" type="ORF">JJ685_17580</name>
</gene>
<dbReference type="AlphaFoldDB" id="A0A936Z300"/>
<dbReference type="InterPro" id="IPR000415">
    <property type="entry name" value="Nitroreductase-like"/>
</dbReference>
<dbReference type="Gene3D" id="3.40.109.10">
    <property type="entry name" value="NADH Oxidase"/>
    <property type="match status" value="1"/>
</dbReference>
<dbReference type="Pfam" id="PF00881">
    <property type="entry name" value="Nitroreductase"/>
    <property type="match status" value="1"/>
</dbReference>
<dbReference type="SUPFAM" id="SSF55469">
    <property type="entry name" value="FMN-dependent nitroreductase-like"/>
    <property type="match status" value="1"/>
</dbReference>
<evidence type="ECO:0000313" key="2">
    <source>
        <dbReference type="EMBL" id="MBL0392954.1"/>
    </source>
</evidence>
<dbReference type="InterPro" id="IPR003776">
    <property type="entry name" value="YcaO-like_dom"/>
</dbReference>
<dbReference type="GO" id="GO:0016491">
    <property type="term" value="F:oxidoreductase activity"/>
    <property type="evidence" value="ECO:0007669"/>
    <property type="project" value="InterPro"/>
</dbReference>
<evidence type="ECO:0000313" key="3">
    <source>
        <dbReference type="Proteomes" id="UP000599109"/>
    </source>
</evidence>
<dbReference type="Proteomes" id="UP000599109">
    <property type="component" value="Unassembled WGS sequence"/>
</dbReference>
<dbReference type="Gene3D" id="3.30.1330.230">
    <property type="match status" value="1"/>
</dbReference>
<dbReference type="PANTHER" id="PTHR37809">
    <property type="entry name" value="RIBOSOMAL PROTEIN S12 METHYLTHIOTRANSFERASE ACCESSORY FACTOR YCAO"/>
    <property type="match status" value="1"/>
</dbReference>
<organism evidence="2 3">
    <name type="scientific">Ramlibacter monticola</name>
    <dbReference type="NCBI Taxonomy" id="1926872"/>
    <lineage>
        <taxon>Bacteria</taxon>
        <taxon>Pseudomonadati</taxon>
        <taxon>Pseudomonadota</taxon>
        <taxon>Betaproteobacteria</taxon>
        <taxon>Burkholderiales</taxon>
        <taxon>Comamonadaceae</taxon>
        <taxon>Ramlibacter</taxon>
    </lineage>
</organism>
<dbReference type="Pfam" id="PF02624">
    <property type="entry name" value="YcaO"/>
    <property type="match status" value="1"/>
</dbReference>
<dbReference type="PANTHER" id="PTHR37809:SF1">
    <property type="entry name" value="RIBOSOMAL PROTEIN S12 METHYLTHIOTRANSFERASE ACCESSORY FACTOR YCAO"/>
    <property type="match status" value="1"/>
</dbReference>
<reference evidence="2 3" key="1">
    <citation type="journal article" date="2017" name="Int. J. Syst. Evol. Microbiol.">
        <title>Ramlibacter monticola sp. nov., isolated from forest soil.</title>
        <authorList>
            <person name="Chaudhary D.K."/>
            <person name="Kim J."/>
        </authorList>
    </citation>
    <scope>NUCLEOTIDE SEQUENCE [LARGE SCALE GENOMIC DNA]</scope>
    <source>
        <strain evidence="2 3">KACC 19175</strain>
    </source>
</reference>
<accession>A0A936Z300</accession>
<dbReference type="EMBL" id="JAEQNE010000004">
    <property type="protein sequence ID" value="MBL0392954.1"/>
    <property type="molecule type" value="Genomic_DNA"/>
</dbReference>
<keyword evidence="3" id="KW-1185">Reference proteome</keyword>
<feature type="domain" description="YcaO" evidence="1">
    <location>
        <begin position="411"/>
        <end position="774"/>
    </location>
</feature>
<dbReference type="InterPro" id="IPR029479">
    <property type="entry name" value="Nitroreductase"/>
</dbReference>
<proteinExistence type="predicted"/>
<protein>
    <submittedName>
        <fullName evidence="2">YcaO-like family protein</fullName>
    </submittedName>
</protein>
<name>A0A936Z300_9BURK</name>
<sequence length="774" mass="81600">MRSRAQAITPADAPQGPAPAGRVAYPFAFGHWSVREDTLVCRLPRKTLTVTAPGALLGEVLDLCDGRRRWEQVMARLGQHWASHSVRQFLSGLSAQGAIVEAGEALARWSEIGQVPSVYPQAATARELPRLAGRARGRLLPGAGGETATTPAASRLGDLLRARESHRTFADAPLAASALRALAWAAHGVTRPAAEAAVGWHRTVASGGNLHSARWFAYLLRELPGEAGTQATPAGVYEARFHVEGGAALEPVHAAWQDAWRILLDPRVLRFASALLLPVYDIGVPARKYGNRATVFAHVEAGQSLQNAQLMAAALGAAAIVRGDTATGAALASLAGTLRAAPGAGAAPPWLVMPSLVVGARPGEAEVAAQKRDLLFEVSPAPAFPAPAPPGRQAGFAFLATGSVADSPVLGAGRSSDPKLALRKAEAEAWERLGWATPGPCVSGRQADLDGALDPRAFVAYSQRQHARPAFPLAPFSNRRSYLWRAGTEAASGRTVHLPAECLHRLQSLPVAARRHAVTNSSTSGVAAWTDADGALCRATLELVERDAYLRAWLAGTSAPLLAEGSLPSGARLRVASLRAAGYRVALARVGGDWVPVISVFVQRDEPAFTAITAAADFDPKAALHKALDEAEGRVAQACAVPAAPIASAREVQSIDAQCRFWQTPRFFRRADFYAAGPATLSFGAAAKGCCPDWAALQSRLHAEGRSLLAFELTPPGAALDQGRTPLRVVRAFVAGLIPIWFQHGLQPAGLAAFRAAVPRLGRRSDSSFVHPFT</sequence>